<evidence type="ECO:0000313" key="3">
    <source>
        <dbReference type="Proteomes" id="UP001529510"/>
    </source>
</evidence>
<reference evidence="2 3" key="1">
    <citation type="submission" date="2024-05" db="EMBL/GenBank/DDBJ databases">
        <title>Genome sequencing and assembly of Indian major carp, Cirrhinus mrigala (Hamilton, 1822).</title>
        <authorList>
            <person name="Mohindra V."/>
            <person name="Chowdhury L.M."/>
            <person name="Lal K."/>
            <person name="Jena J.K."/>
        </authorList>
    </citation>
    <scope>NUCLEOTIDE SEQUENCE [LARGE SCALE GENOMIC DNA]</scope>
    <source>
        <strain evidence="2">CM1030</strain>
        <tissue evidence="2">Blood</tissue>
    </source>
</reference>
<comment type="caution">
    <text evidence="2">The sequence shown here is derived from an EMBL/GenBank/DDBJ whole genome shotgun (WGS) entry which is preliminary data.</text>
</comment>
<organism evidence="2 3">
    <name type="scientific">Cirrhinus mrigala</name>
    <name type="common">Mrigala</name>
    <dbReference type="NCBI Taxonomy" id="683832"/>
    <lineage>
        <taxon>Eukaryota</taxon>
        <taxon>Metazoa</taxon>
        <taxon>Chordata</taxon>
        <taxon>Craniata</taxon>
        <taxon>Vertebrata</taxon>
        <taxon>Euteleostomi</taxon>
        <taxon>Actinopterygii</taxon>
        <taxon>Neopterygii</taxon>
        <taxon>Teleostei</taxon>
        <taxon>Ostariophysi</taxon>
        <taxon>Cypriniformes</taxon>
        <taxon>Cyprinidae</taxon>
        <taxon>Labeoninae</taxon>
        <taxon>Labeonini</taxon>
        <taxon>Cirrhinus</taxon>
    </lineage>
</organism>
<feature type="non-terminal residue" evidence="2">
    <location>
        <position position="194"/>
    </location>
</feature>
<gene>
    <name evidence="2" type="ORF">M9458_025908</name>
</gene>
<protein>
    <submittedName>
        <fullName evidence="2">Uncharacterized protein</fullName>
    </submittedName>
</protein>
<feature type="compositionally biased region" description="Polar residues" evidence="1">
    <location>
        <begin position="79"/>
        <end position="89"/>
    </location>
</feature>
<dbReference type="EMBL" id="JAMKFB020000013">
    <property type="protein sequence ID" value="KAL0177014.1"/>
    <property type="molecule type" value="Genomic_DNA"/>
</dbReference>
<feature type="region of interest" description="Disordered" evidence="1">
    <location>
        <begin position="48"/>
        <end position="99"/>
    </location>
</feature>
<proteinExistence type="predicted"/>
<evidence type="ECO:0000256" key="1">
    <source>
        <dbReference type="SAM" id="MobiDB-lite"/>
    </source>
</evidence>
<sequence>MHAHSGQSPLRSTQPKVAAPYENGKALQHCWFPRAGLATRAGRYAPPRYGRSWDNAQQLPTPPGQPAEFTGHNKEKCASQGSAIDASSSGGTPPPLATRLTLLTGDRPLRIDRSSVPPTNIRAPMGYLMHAHSGQSPLRSTQPKVAAPYENGKALQHCWFPRAGLATRAGRYVPRDTAAHGTMHSSSPLHRGSQ</sequence>
<evidence type="ECO:0000313" key="2">
    <source>
        <dbReference type="EMBL" id="KAL0177014.1"/>
    </source>
</evidence>
<accession>A0ABD0PSJ5</accession>
<dbReference type="Proteomes" id="UP001529510">
    <property type="component" value="Unassembled WGS sequence"/>
</dbReference>
<keyword evidence="3" id="KW-1185">Reference proteome</keyword>
<dbReference type="AlphaFoldDB" id="A0ABD0PSJ5"/>
<name>A0ABD0PSJ5_CIRMR</name>